<dbReference type="Proteomes" id="UP000637819">
    <property type="component" value="Chromosome"/>
</dbReference>
<organism evidence="2 3">
    <name type="scientific">Haloterrigena salifodinae</name>
    <dbReference type="NCBI Taxonomy" id="2675099"/>
    <lineage>
        <taxon>Archaea</taxon>
        <taxon>Methanobacteriati</taxon>
        <taxon>Methanobacteriota</taxon>
        <taxon>Stenosarchaea group</taxon>
        <taxon>Halobacteria</taxon>
        <taxon>Halobacteriales</taxon>
        <taxon>Natrialbaceae</taxon>
        <taxon>Haloterrigena</taxon>
    </lineage>
</organism>
<proteinExistence type="predicted"/>
<accession>A0A8T8E2Q4</accession>
<dbReference type="RefSeq" id="WP_204748421.1">
    <property type="nucleotide sequence ID" value="NZ_CP069188.1"/>
</dbReference>
<dbReference type="EMBL" id="CP069188">
    <property type="protein sequence ID" value="QRV16038.1"/>
    <property type="molecule type" value="Genomic_DNA"/>
</dbReference>
<protein>
    <submittedName>
        <fullName evidence="2">Uncharacterized protein</fullName>
    </submittedName>
</protein>
<dbReference type="AlphaFoldDB" id="A0A8T8E2Q4"/>
<sequence length="57" mass="6220">MQSVECPHCGEQTGVDENEEIESTSGLDTANPFAEEPESECDECGKLFAYSTRTGIF</sequence>
<reference evidence="2 3" key="1">
    <citation type="submission" date="2021-01" db="EMBL/GenBank/DDBJ databases">
        <title>Genome Sequence and Methylation Pattern of Haloterrigena salifodinae BOL5-1, An Extremely Halophilic Archaeon from a Bolivian Salt Mine.</title>
        <authorList>
            <person name="DasSarma P."/>
            <person name="Anton B.P."/>
            <person name="DasSarma S.L."/>
            <person name="von Ehrenheim H.A.L."/>
            <person name="Martinez F.L."/>
            <person name="Guzman D."/>
            <person name="Roberts R.J."/>
            <person name="DasSarma S."/>
        </authorList>
    </citation>
    <scope>NUCLEOTIDE SEQUENCE [LARGE SCALE GENOMIC DNA]</scope>
    <source>
        <strain evidence="2 3">BOL5-1</strain>
    </source>
</reference>
<name>A0A8T8E2Q4_9EURY</name>
<dbReference type="KEGG" id="hsal:JMJ58_03825"/>
<feature type="region of interest" description="Disordered" evidence="1">
    <location>
        <begin position="1"/>
        <end position="39"/>
    </location>
</feature>
<gene>
    <name evidence="2" type="ORF">JMJ58_03825</name>
</gene>
<evidence type="ECO:0000313" key="3">
    <source>
        <dbReference type="Proteomes" id="UP000637819"/>
    </source>
</evidence>
<dbReference type="GeneID" id="62874223"/>
<evidence type="ECO:0000256" key="1">
    <source>
        <dbReference type="SAM" id="MobiDB-lite"/>
    </source>
</evidence>
<evidence type="ECO:0000313" key="2">
    <source>
        <dbReference type="EMBL" id="QRV16038.1"/>
    </source>
</evidence>
<keyword evidence="3" id="KW-1185">Reference proteome</keyword>